<evidence type="ECO:0000256" key="11">
    <source>
        <dbReference type="RuleBase" id="RU003832"/>
    </source>
</evidence>
<evidence type="ECO:0000256" key="2">
    <source>
        <dbReference type="ARBA" id="ARBA00004922"/>
    </source>
</evidence>
<dbReference type="Proteomes" id="UP000694843">
    <property type="component" value="Unplaced"/>
</dbReference>
<feature type="chain" id="PRO_5037915431" description="Fucosyltransferase" evidence="12">
    <location>
        <begin position="26"/>
        <end position="460"/>
    </location>
</feature>
<evidence type="ECO:0000256" key="6">
    <source>
        <dbReference type="ARBA" id="ARBA00022692"/>
    </source>
</evidence>
<proteinExistence type="inferred from homology"/>
<keyword evidence="11" id="KW-0333">Golgi apparatus</keyword>
<dbReference type="RefSeq" id="XP_047737949.1">
    <property type="nucleotide sequence ID" value="XM_047881993.1"/>
</dbReference>
<evidence type="ECO:0000259" key="14">
    <source>
        <dbReference type="Pfam" id="PF17039"/>
    </source>
</evidence>
<keyword evidence="9" id="KW-0472">Membrane</keyword>
<sequence>MGNKALCLFICPLFAVVMQLVQVQAEMDQNGELIWRDNLNPTLVWWTPFTGVFSEYKTCGQLKCFFTADKSYLSNLHVNKTAVLFYGSDFRTENLPVFSRNSQIWSLLHEESPKNNPILCHEEVLNLFNFTSTFSRFSTEPITLQYLRDLKQLTRLDEFISTSNKNSFLQDGLAPVIYIQSDCDTPSDRDTFVRELATHIKVDSYGRCLNNKKLPSHLKNGVEGMDHPDLRSLVARYKFALAIENAACEDYITEKLWRPLTLGSVPLYWGSPTVSDWMPNTNSIIDIRKFNSPEELAQHLKSLLENDKQYEKHLEHKLDGKISNKLLKYTMDNRAWGVGNDEDKINFIENFECSVCRTLHRLNEDDSPTTADVRHYNCKAPVTVMQSLGGAGTNRTSKVKSHEYSSWLEEWHRAKLEAQKLRKLLETGSYSPPTYHQDVLDYLIEKGHFKKFPPSLREEL</sequence>
<dbReference type="Pfam" id="PF17039">
    <property type="entry name" value="Glyco_tran_10_N"/>
    <property type="match status" value="1"/>
</dbReference>
<evidence type="ECO:0000313" key="16">
    <source>
        <dbReference type="RefSeq" id="XP_047737949.1"/>
    </source>
</evidence>
<dbReference type="AlphaFoldDB" id="A0A979FLP2"/>
<dbReference type="InterPro" id="IPR038577">
    <property type="entry name" value="GT10-like_C_sf"/>
</dbReference>
<keyword evidence="7" id="KW-0735">Signal-anchor</keyword>
<gene>
    <name evidence="16" type="primary">LOC108674130</name>
</gene>
<dbReference type="OMA" id="HYMKELM"/>
<dbReference type="EC" id="2.4.1.-" evidence="11"/>
<comment type="subcellular location">
    <subcellularLocation>
        <location evidence="1 11">Golgi apparatus</location>
        <location evidence="1 11">Golgi stack membrane</location>
        <topology evidence="1 11">Single-pass type II membrane protein</topology>
    </subcellularLocation>
</comment>
<name>A0A979FLP2_HYAAZ</name>
<dbReference type="InterPro" id="IPR001503">
    <property type="entry name" value="Glyco_trans_10"/>
</dbReference>
<dbReference type="OrthoDB" id="9993460at2759"/>
<dbReference type="GeneID" id="108674130"/>
<feature type="signal peptide" evidence="12">
    <location>
        <begin position="1"/>
        <end position="25"/>
    </location>
</feature>
<comment type="pathway">
    <text evidence="2">Protein modification; protein glycosylation.</text>
</comment>
<keyword evidence="6 11" id="KW-0812">Transmembrane</keyword>
<evidence type="ECO:0000256" key="4">
    <source>
        <dbReference type="ARBA" id="ARBA00022676"/>
    </source>
</evidence>
<evidence type="ECO:0000256" key="5">
    <source>
        <dbReference type="ARBA" id="ARBA00022679"/>
    </source>
</evidence>
<keyword evidence="4 11" id="KW-0328">Glycosyltransferase</keyword>
<evidence type="ECO:0000256" key="12">
    <source>
        <dbReference type="SAM" id="SignalP"/>
    </source>
</evidence>
<keyword evidence="5 11" id="KW-0808">Transferase</keyword>
<dbReference type="PANTHER" id="PTHR11929:SF194">
    <property type="entry name" value="ALPHA-(1,3)-FUCOSYLTRANSFERASE 10"/>
    <property type="match status" value="1"/>
</dbReference>
<dbReference type="Gene3D" id="3.40.50.11660">
    <property type="entry name" value="Glycosyl transferase family 10, C-terminal domain"/>
    <property type="match status" value="1"/>
</dbReference>
<accession>A0A979FLP2</accession>
<dbReference type="SUPFAM" id="SSF53756">
    <property type="entry name" value="UDP-Glycosyltransferase/glycogen phosphorylase"/>
    <property type="match status" value="1"/>
</dbReference>
<dbReference type="InterPro" id="IPR055270">
    <property type="entry name" value="Glyco_tran_10_C"/>
</dbReference>
<dbReference type="Pfam" id="PF00852">
    <property type="entry name" value="Glyco_transf_10"/>
    <property type="match status" value="1"/>
</dbReference>
<organism evidence="15 16">
    <name type="scientific">Hyalella azteca</name>
    <name type="common">Amphipod</name>
    <dbReference type="NCBI Taxonomy" id="294128"/>
    <lineage>
        <taxon>Eukaryota</taxon>
        <taxon>Metazoa</taxon>
        <taxon>Ecdysozoa</taxon>
        <taxon>Arthropoda</taxon>
        <taxon>Crustacea</taxon>
        <taxon>Multicrustacea</taxon>
        <taxon>Malacostraca</taxon>
        <taxon>Eumalacostraca</taxon>
        <taxon>Peracarida</taxon>
        <taxon>Amphipoda</taxon>
        <taxon>Senticaudata</taxon>
        <taxon>Talitrida</taxon>
        <taxon>Talitroidea</taxon>
        <taxon>Hyalellidae</taxon>
        <taxon>Hyalella</taxon>
    </lineage>
</organism>
<evidence type="ECO:0000256" key="10">
    <source>
        <dbReference type="ARBA" id="ARBA00023180"/>
    </source>
</evidence>
<dbReference type="InterPro" id="IPR031481">
    <property type="entry name" value="Glyco_tran_10_N"/>
</dbReference>
<dbReference type="GO" id="GO:0032580">
    <property type="term" value="C:Golgi cisterna membrane"/>
    <property type="evidence" value="ECO:0007669"/>
    <property type="project" value="UniProtKB-SubCell"/>
</dbReference>
<keyword evidence="15" id="KW-1185">Reference proteome</keyword>
<evidence type="ECO:0000256" key="9">
    <source>
        <dbReference type="ARBA" id="ARBA00023136"/>
    </source>
</evidence>
<feature type="domain" description="Fucosyltransferase N-terminal" evidence="14">
    <location>
        <begin position="43"/>
        <end position="138"/>
    </location>
</feature>
<evidence type="ECO:0000313" key="15">
    <source>
        <dbReference type="Proteomes" id="UP000694843"/>
    </source>
</evidence>
<dbReference type="FunFam" id="3.40.50.11660:FF:000002">
    <property type="entry name" value="Alpha-(1,3)-fucosyltransferase"/>
    <property type="match status" value="1"/>
</dbReference>
<reference evidence="16" key="1">
    <citation type="submission" date="2025-08" db="UniProtKB">
        <authorList>
            <consortium name="RefSeq"/>
        </authorList>
    </citation>
    <scope>IDENTIFICATION</scope>
    <source>
        <tissue evidence="16">Whole organism</tissue>
    </source>
</reference>
<feature type="domain" description="Fucosyltransferase C-terminal" evidence="13">
    <location>
        <begin position="176"/>
        <end position="364"/>
    </location>
</feature>
<protein>
    <recommendedName>
        <fullName evidence="11">Fucosyltransferase</fullName>
        <ecNumber evidence="11">2.4.1.-</ecNumber>
    </recommendedName>
</protein>
<evidence type="ECO:0000256" key="8">
    <source>
        <dbReference type="ARBA" id="ARBA00022989"/>
    </source>
</evidence>
<evidence type="ECO:0000259" key="13">
    <source>
        <dbReference type="Pfam" id="PF00852"/>
    </source>
</evidence>
<evidence type="ECO:0000256" key="1">
    <source>
        <dbReference type="ARBA" id="ARBA00004447"/>
    </source>
</evidence>
<dbReference type="PANTHER" id="PTHR11929">
    <property type="entry name" value="ALPHA- 1,3 -FUCOSYLTRANSFERASE"/>
    <property type="match status" value="1"/>
</dbReference>
<evidence type="ECO:0000256" key="3">
    <source>
        <dbReference type="ARBA" id="ARBA00008919"/>
    </source>
</evidence>
<dbReference type="GO" id="GO:0046920">
    <property type="term" value="F:alpha-(1-&gt;3)-fucosyltransferase activity"/>
    <property type="evidence" value="ECO:0007669"/>
    <property type="project" value="TreeGrafter"/>
</dbReference>
<keyword evidence="8" id="KW-1133">Transmembrane helix</keyword>
<comment type="similarity">
    <text evidence="3 11">Belongs to the glycosyltransferase 10 family.</text>
</comment>
<keyword evidence="10" id="KW-0325">Glycoprotein</keyword>
<evidence type="ECO:0000256" key="7">
    <source>
        <dbReference type="ARBA" id="ARBA00022968"/>
    </source>
</evidence>
<keyword evidence="12" id="KW-0732">Signal</keyword>